<gene>
    <name evidence="2" type="ORF">JR347_15620</name>
</gene>
<evidence type="ECO:0000313" key="3">
    <source>
        <dbReference type="Proteomes" id="UP000662783"/>
    </source>
</evidence>
<reference evidence="2" key="1">
    <citation type="submission" date="2021-02" db="EMBL/GenBank/DDBJ databases">
        <title>Fulvivirga sp. S481 isolated from sea water.</title>
        <authorList>
            <person name="Bae S.S."/>
            <person name="Baek K."/>
        </authorList>
    </citation>
    <scope>NUCLEOTIDE SEQUENCE</scope>
    <source>
        <strain evidence="2">S481</strain>
    </source>
</reference>
<dbReference type="SUPFAM" id="SSF109854">
    <property type="entry name" value="DinB/YfiT-like putative metalloenzymes"/>
    <property type="match status" value="1"/>
</dbReference>
<sequence length="178" mass="21027">MDLEKLRYPIGKLSYAGSPTIDQRNGWIQDIAEFPDQLRAAVKDLTQEQLQWHYRPEGWTIRQVVHHCADSHLNAQLRFKLALTEGLPTIKPYKEALWAQLPDIEEDINVSLDLLTALHKKWVYLLERLSEEDFSRQYIHPEHNKTFDLNFTVAMYSWHCRHHYAHVLQAIEHKGEFA</sequence>
<dbReference type="Gene3D" id="1.20.120.450">
    <property type="entry name" value="dinb family like domain"/>
    <property type="match status" value="1"/>
</dbReference>
<keyword evidence="3" id="KW-1185">Reference proteome</keyword>
<dbReference type="GO" id="GO:0016787">
    <property type="term" value="F:hydrolase activity"/>
    <property type="evidence" value="ECO:0007669"/>
    <property type="project" value="UniProtKB-KW"/>
</dbReference>
<dbReference type="Proteomes" id="UP000662783">
    <property type="component" value="Chromosome"/>
</dbReference>
<dbReference type="InterPro" id="IPR034660">
    <property type="entry name" value="DinB/YfiT-like"/>
</dbReference>
<name>A0A974WF28_9BACT</name>
<dbReference type="RefSeq" id="WP_205721519.1">
    <property type="nucleotide sequence ID" value="NZ_CP070608.1"/>
</dbReference>
<dbReference type="KEGG" id="fuv:JR347_15620"/>
<evidence type="ECO:0000259" key="1">
    <source>
        <dbReference type="Pfam" id="PF12867"/>
    </source>
</evidence>
<organism evidence="2 3">
    <name type="scientific">Fulvivirga lutea</name>
    <dbReference type="NCBI Taxonomy" id="2810512"/>
    <lineage>
        <taxon>Bacteria</taxon>
        <taxon>Pseudomonadati</taxon>
        <taxon>Bacteroidota</taxon>
        <taxon>Cytophagia</taxon>
        <taxon>Cytophagales</taxon>
        <taxon>Fulvivirgaceae</taxon>
        <taxon>Fulvivirga</taxon>
    </lineage>
</organism>
<dbReference type="AlphaFoldDB" id="A0A974WF28"/>
<dbReference type="Pfam" id="PF12867">
    <property type="entry name" value="DinB_2"/>
    <property type="match status" value="1"/>
</dbReference>
<evidence type="ECO:0000313" key="2">
    <source>
        <dbReference type="EMBL" id="QSE97006.1"/>
    </source>
</evidence>
<feature type="domain" description="DinB-like" evidence="1">
    <location>
        <begin position="35"/>
        <end position="166"/>
    </location>
</feature>
<accession>A0A974WF28</accession>
<dbReference type="EMBL" id="CP070608">
    <property type="protein sequence ID" value="QSE97006.1"/>
    <property type="molecule type" value="Genomic_DNA"/>
</dbReference>
<keyword evidence="2" id="KW-0378">Hydrolase</keyword>
<proteinExistence type="predicted"/>
<dbReference type="NCBIfam" id="NF009807">
    <property type="entry name" value="PRK13291.1"/>
    <property type="match status" value="1"/>
</dbReference>
<dbReference type="InterPro" id="IPR024775">
    <property type="entry name" value="DinB-like"/>
</dbReference>
<protein>
    <submittedName>
        <fullName evidence="2">Metal-dependent hydrolase</fullName>
    </submittedName>
</protein>